<dbReference type="SUPFAM" id="SSF52540">
    <property type="entry name" value="P-loop containing nucleoside triphosphate hydrolases"/>
    <property type="match status" value="1"/>
</dbReference>
<evidence type="ECO:0000313" key="1">
    <source>
        <dbReference type="EMBL" id="EMD59271.1"/>
    </source>
</evidence>
<dbReference type="EMBL" id="KB445653">
    <property type="protein sequence ID" value="EMD59271.1"/>
    <property type="molecule type" value="Genomic_DNA"/>
</dbReference>
<dbReference type="STRING" id="665912.M2SQ69"/>
<dbReference type="InterPro" id="IPR053137">
    <property type="entry name" value="NLR-like"/>
</dbReference>
<dbReference type="eggNOG" id="KOG1840">
    <property type="taxonomic scope" value="Eukaryota"/>
</dbReference>
<dbReference type="SUPFAM" id="SSF48452">
    <property type="entry name" value="TPR-like"/>
    <property type="match status" value="2"/>
</dbReference>
<dbReference type="Proteomes" id="UP000016934">
    <property type="component" value="Unassembled WGS sequence"/>
</dbReference>
<evidence type="ECO:0000313" key="2">
    <source>
        <dbReference type="Proteomes" id="UP000016934"/>
    </source>
</evidence>
<sequence length="646" mass="74109">MNFNFGPDRADNALPAPRRQLEPFSMVPFAPDPDYVDRPDILAWVRDKCAGNGAQAALMGLGRVGKSQIAIQYTHSIRNTSPQTFVFWVHANTPAWFEEAYKDIADRLQLPGRDDPKVNKLVRDWLRDETNGQWFMVLDNVDDVEAFFPSLKCKRRKKDTDTRASLTTYLPPSRNGTTLVTSRSKDAVYGLVGDHNKMCEVLAISKDEGLQLLRNKLCNPRLEESALELLDALNCIPLAIIQAATYMNRCANMTVARYLHDFQKNDKKREYVVELRRDESASSSILTTWQMSFDQIRYERPSAADLLSLMSYFSPQGIPEWILWRFRKYTVRVTVAEDDDDDDDDCGFGEDLATLQAYSLVTTTANNTCEMHALMQFSTRAWLSSYGDAERWEGEFVKLMEKDFPAGSYEDWEKWQQLFPHVEPLFHNTPATREILPSWAQVLRNAAFYLYQKEDCTTAAQITAKTLAVEEKILGPSDRETLYTMTQLALIFRCQDRHEEAIKLNRQALEASMKALGENHPSTLEQMANLASSLCSQDKYDKAENLYQKALEGYKKELGEKHHSMLSTIRDLALLMSRQNRYSEVEKLYQEVLEEYKKKLGEKHYLTLRIMSDMPQILYAQGRYGESEKLCRQVLGISTGSAIPIH</sequence>
<dbReference type="OMA" id="TCEMHAL"/>
<dbReference type="PANTHER" id="PTHR46082:SF6">
    <property type="entry name" value="AAA+ ATPASE DOMAIN-CONTAINING PROTEIN-RELATED"/>
    <property type="match status" value="1"/>
</dbReference>
<dbReference type="InterPro" id="IPR027417">
    <property type="entry name" value="P-loop_NTPase"/>
</dbReference>
<reference evidence="2" key="2">
    <citation type="journal article" date="2013" name="PLoS Genet.">
        <title>Comparative genome structure, secondary metabolite, and effector coding capacity across Cochliobolus pathogens.</title>
        <authorList>
            <person name="Condon B.J."/>
            <person name="Leng Y."/>
            <person name="Wu D."/>
            <person name="Bushley K.E."/>
            <person name="Ohm R.A."/>
            <person name="Otillar R."/>
            <person name="Martin J."/>
            <person name="Schackwitz W."/>
            <person name="Grimwood J."/>
            <person name="MohdZainudin N."/>
            <person name="Xue C."/>
            <person name="Wang R."/>
            <person name="Manning V.A."/>
            <person name="Dhillon B."/>
            <person name="Tu Z.J."/>
            <person name="Steffenson B.J."/>
            <person name="Salamov A."/>
            <person name="Sun H."/>
            <person name="Lowry S."/>
            <person name="LaButti K."/>
            <person name="Han J."/>
            <person name="Copeland A."/>
            <person name="Lindquist E."/>
            <person name="Barry K."/>
            <person name="Schmutz J."/>
            <person name="Baker S.E."/>
            <person name="Ciuffetti L.M."/>
            <person name="Grigoriev I.V."/>
            <person name="Zhong S."/>
            <person name="Turgeon B.G."/>
        </authorList>
    </citation>
    <scope>NUCLEOTIDE SEQUENCE [LARGE SCALE GENOMIC DNA]</scope>
    <source>
        <strain evidence="2">ND90Pr / ATCC 201652</strain>
    </source>
</reference>
<dbReference type="KEGG" id="bsc:COCSADRAFT_347812"/>
<dbReference type="GeneID" id="19137864"/>
<dbReference type="PANTHER" id="PTHR46082">
    <property type="entry name" value="ATP/GTP-BINDING PROTEIN-RELATED"/>
    <property type="match status" value="1"/>
</dbReference>
<name>M2SQ69_COCSN</name>
<reference evidence="1 2" key="1">
    <citation type="journal article" date="2012" name="PLoS Pathog.">
        <title>Diverse lifestyles and strategies of plant pathogenesis encoded in the genomes of eighteen Dothideomycetes fungi.</title>
        <authorList>
            <person name="Ohm R.A."/>
            <person name="Feau N."/>
            <person name="Henrissat B."/>
            <person name="Schoch C.L."/>
            <person name="Horwitz B.A."/>
            <person name="Barry K.W."/>
            <person name="Condon B.J."/>
            <person name="Copeland A.C."/>
            <person name="Dhillon B."/>
            <person name="Glaser F."/>
            <person name="Hesse C.N."/>
            <person name="Kosti I."/>
            <person name="LaButti K."/>
            <person name="Lindquist E.A."/>
            <person name="Lucas S."/>
            <person name="Salamov A.A."/>
            <person name="Bradshaw R.E."/>
            <person name="Ciuffetti L."/>
            <person name="Hamelin R.C."/>
            <person name="Kema G.H.J."/>
            <person name="Lawrence C."/>
            <person name="Scott J.A."/>
            <person name="Spatafora J.W."/>
            <person name="Turgeon B.G."/>
            <person name="de Wit P.J.G.M."/>
            <person name="Zhong S."/>
            <person name="Goodwin S.B."/>
            <person name="Grigoriev I.V."/>
        </authorList>
    </citation>
    <scope>NUCLEOTIDE SEQUENCE [LARGE SCALE GENOMIC DNA]</scope>
    <source>
        <strain evidence="2">ND90Pr / ATCC 201652</strain>
    </source>
</reference>
<dbReference type="HOGENOM" id="CLU_000288_125_8_1"/>
<gene>
    <name evidence="1" type="ORF">COCSADRAFT_347812</name>
</gene>
<accession>M2SQ69</accession>
<dbReference type="Gene3D" id="1.25.40.10">
    <property type="entry name" value="Tetratricopeptide repeat domain"/>
    <property type="match status" value="1"/>
</dbReference>
<dbReference type="OrthoDB" id="20872at2759"/>
<dbReference type="Gene3D" id="3.40.50.300">
    <property type="entry name" value="P-loop containing nucleotide triphosphate hydrolases"/>
    <property type="match status" value="1"/>
</dbReference>
<protein>
    <submittedName>
        <fullName evidence="1">Uncharacterized protein</fullName>
    </submittedName>
</protein>
<keyword evidence="2" id="KW-1185">Reference proteome</keyword>
<dbReference type="RefSeq" id="XP_007705032.1">
    <property type="nucleotide sequence ID" value="XM_007706842.1"/>
</dbReference>
<organism evidence="1 2">
    <name type="scientific">Cochliobolus sativus (strain ND90Pr / ATCC 201652)</name>
    <name type="common">Common root rot and spot blotch fungus</name>
    <name type="synonym">Bipolaris sorokiniana</name>
    <dbReference type="NCBI Taxonomy" id="665912"/>
    <lineage>
        <taxon>Eukaryota</taxon>
        <taxon>Fungi</taxon>
        <taxon>Dikarya</taxon>
        <taxon>Ascomycota</taxon>
        <taxon>Pezizomycotina</taxon>
        <taxon>Dothideomycetes</taxon>
        <taxon>Pleosporomycetidae</taxon>
        <taxon>Pleosporales</taxon>
        <taxon>Pleosporineae</taxon>
        <taxon>Pleosporaceae</taxon>
        <taxon>Bipolaris</taxon>
    </lineage>
</organism>
<dbReference type="InterPro" id="IPR011990">
    <property type="entry name" value="TPR-like_helical_dom_sf"/>
</dbReference>
<dbReference type="Pfam" id="PF13424">
    <property type="entry name" value="TPR_12"/>
    <property type="match status" value="2"/>
</dbReference>
<dbReference type="AlphaFoldDB" id="M2SQ69"/>
<proteinExistence type="predicted"/>